<keyword evidence="9" id="KW-1185">Reference proteome</keyword>
<evidence type="ECO:0000313" key="8">
    <source>
        <dbReference type="EMBL" id="KAL1023430.1"/>
    </source>
</evidence>
<dbReference type="SUPFAM" id="SSF51045">
    <property type="entry name" value="WW domain"/>
    <property type="match status" value="2"/>
</dbReference>
<dbReference type="SMART" id="SM00456">
    <property type="entry name" value="WW"/>
    <property type="match status" value="2"/>
</dbReference>
<evidence type="ECO:0000256" key="2">
    <source>
        <dbReference type="ARBA" id="ARBA00022490"/>
    </source>
</evidence>
<dbReference type="Gene3D" id="2.20.70.10">
    <property type="match status" value="2"/>
</dbReference>
<keyword evidence="4" id="KW-0805">Transcription regulation</keyword>
<dbReference type="PANTHER" id="PTHR14791">
    <property type="entry name" value="BOMB/KIRA PROTEINS"/>
    <property type="match status" value="1"/>
</dbReference>
<evidence type="ECO:0000313" key="9">
    <source>
        <dbReference type="Proteomes" id="UP001557470"/>
    </source>
</evidence>
<gene>
    <name evidence="8" type="ORF">UPYG_G00040720</name>
</gene>
<reference evidence="8 9" key="1">
    <citation type="submission" date="2024-06" db="EMBL/GenBank/DDBJ databases">
        <authorList>
            <person name="Pan Q."/>
            <person name="Wen M."/>
            <person name="Jouanno E."/>
            <person name="Zahm M."/>
            <person name="Klopp C."/>
            <person name="Cabau C."/>
            <person name="Louis A."/>
            <person name="Berthelot C."/>
            <person name="Parey E."/>
            <person name="Roest Crollius H."/>
            <person name="Montfort J."/>
            <person name="Robinson-Rechavi M."/>
            <person name="Bouchez O."/>
            <person name="Lampietro C."/>
            <person name="Lopez Roques C."/>
            <person name="Donnadieu C."/>
            <person name="Postlethwait J."/>
            <person name="Bobe J."/>
            <person name="Verreycken H."/>
            <person name="Guiguen Y."/>
        </authorList>
    </citation>
    <scope>NUCLEOTIDE SEQUENCE [LARGE SCALE GENOMIC DNA]</scope>
    <source>
        <strain evidence="8">Up_M1</strain>
        <tissue evidence="8">Testis</tissue>
    </source>
</reference>
<dbReference type="FunFam" id="2.20.70.10:FF:000001">
    <property type="entry name" value="Membrane-associated guanylate kinase, WW and PDZ domain-containing protein 1"/>
    <property type="match status" value="1"/>
</dbReference>
<proteinExistence type="predicted"/>
<evidence type="ECO:0000259" key="7">
    <source>
        <dbReference type="PROSITE" id="PS50020"/>
    </source>
</evidence>
<feature type="domain" description="WW" evidence="7">
    <location>
        <begin position="62"/>
        <end position="95"/>
    </location>
</feature>
<evidence type="ECO:0000256" key="1">
    <source>
        <dbReference type="ARBA" id="ARBA00004496"/>
    </source>
</evidence>
<feature type="domain" description="WW" evidence="7">
    <location>
        <begin position="15"/>
        <end position="48"/>
    </location>
</feature>
<dbReference type="AlphaFoldDB" id="A0ABD0Y5I6"/>
<evidence type="ECO:0000256" key="4">
    <source>
        <dbReference type="ARBA" id="ARBA00023015"/>
    </source>
</evidence>
<comment type="caution">
    <text evidence="8">The sequence shown here is derived from an EMBL/GenBank/DDBJ whole genome shotgun (WGS) entry which is preliminary data.</text>
</comment>
<dbReference type="InterPro" id="IPR036020">
    <property type="entry name" value="WW_dom_sf"/>
</dbReference>
<evidence type="ECO:0000256" key="6">
    <source>
        <dbReference type="ARBA" id="ARBA00023163"/>
    </source>
</evidence>
<dbReference type="InterPro" id="IPR051105">
    <property type="entry name" value="WWC/KIBRA_Hippo_Reg"/>
</dbReference>
<keyword evidence="3" id="KW-0677">Repeat</keyword>
<sequence length="299" mass="34163">MPWVSSGKRRDSSELPLPAGWEEARDFDGRVFFIDHNTRQTSWIDPRDRITKPLTFADCVGDELPLGWEVTYDQQVGVYYIDHINKTTQMENPRAQWRQEQERMLKEYLVVAQEALSAKREMYLIKQQRLALIQQEMVLLQQMMEGDTHSLNTVLSGSSSSAKYDPDQIKSEISCRRERVCRLKQELAQMKQELQYKELGVETLQEIDRKMSSVRLTISWTKPRPSSLSWAQHQEEHQYCREGEARPDPESGSAYSKLQGCSGDVATSLLAPAGSSSSCLQYCDSACQTDSSGEYGSLD</sequence>
<dbReference type="Proteomes" id="UP001557470">
    <property type="component" value="Unassembled WGS sequence"/>
</dbReference>
<dbReference type="PANTHER" id="PTHR14791:SF25">
    <property type="entry name" value="PROTEIN WWC3"/>
    <property type="match status" value="1"/>
</dbReference>
<dbReference type="Pfam" id="PF00397">
    <property type="entry name" value="WW"/>
    <property type="match status" value="1"/>
</dbReference>
<dbReference type="PROSITE" id="PS01159">
    <property type="entry name" value="WW_DOMAIN_1"/>
    <property type="match status" value="1"/>
</dbReference>
<evidence type="ECO:0000256" key="5">
    <source>
        <dbReference type="ARBA" id="ARBA00023054"/>
    </source>
</evidence>
<protein>
    <recommendedName>
        <fullName evidence="7">WW domain-containing protein</fullName>
    </recommendedName>
</protein>
<dbReference type="InterPro" id="IPR001202">
    <property type="entry name" value="WW_dom"/>
</dbReference>
<dbReference type="EMBL" id="JAGEUA010000001">
    <property type="protein sequence ID" value="KAL1023430.1"/>
    <property type="molecule type" value="Genomic_DNA"/>
</dbReference>
<dbReference type="FunFam" id="2.20.70.10:FF:000041">
    <property type="entry name" value="WW and C2 domain containing 1"/>
    <property type="match status" value="1"/>
</dbReference>
<dbReference type="GO" id="GO:0005737">
    <property type="term" value="C:cytoplasm"/>
    <property type="evidence" value="ECO:0007669"/>
    <property type="project" value="UniProtKB-SubCell"/>
</dbReference>
<keyword evidence="2" id="KW-0963">Cytoplasm</keyword>
<dbReference type="PROSITE" id="PS50020">
    <property type="entry name" value="WW_DOMAIN_2"/>
    <property type="match status" value="2"/>
</dbReference>
<dbReference type="CDD" id="cd00201">
    <property type="entry name" value="WW"/>
    <property type="match status" value="2"/>
</dbReference>
<accession>A0ABD0Y5I6</accession>
<name>A0ABD0Y5I6_UMBPY</name>
<keyword evidence="6" id="KW-0804">Transcription</keyword>
<keyword evidence="5" id="KW-0175">Coiled coil</keyword>
<evidence type="ECO:0000256" key="3">
    <source>
        <dbReference type="ARBA" id="ARBA00022737"/>
    </source>
</evidence>
<organism evidence="8 9">
    <name type="scientific">Umbra pygmaea</name>
    <name type="common">Eastern mudminnow</name>
    <dbReference type="NCBI Taxonomy" id="75934"/>
    <lineage>
        <taxon>Eukaryota</taxon>
        <taxon>Metazoa</taxon>
        <taxon>Chordata</taxon>
        <taxon>Craniata</taxon>
        <taxon>Vertebrata</taxon>
        <taxon>Euteleostomi</taxon>
        <taxon>Actinopterygii</taxon>
        <taxon>Neopterygii</taxon>
        <taxon>Teleostei</taxon>
        <taxon>Protacanthopterygii</taxon>
        <taxon>Esociformes</taxon>
        <taxon>Umbridae</taxon>
        <taxon>Umbra</taxon>
    </lineage>
</organism>
<comment type="subcellular location">
    <subcellularLocation>
        <location evidence="1">Cytoplasm</location>
    </subcellularLocation>
</comment>